<organism evidence="2 3">
    <name type="scientific">Patella caerulea</name>
    <name type="common">Rayed Mediterranean limpet</name>
    <dbReference type="NCBI Taxonomy" id="87958"/>
    <lineage>
        <taxon>Eukaryota</taxon>
        <taxon>Metazoa</taxon>
        <taxon>Spiralia</taxon>
        <taxon>Lophotrochozoa</taxon>
        <taxon>Mollusca</taxon>
        <taxon>Gastropoda</taxon>
        <taxon>Patellogastropoda</taxon>
        <taxon>Patelloidea</taxon>
        <taxon>Patellidae</taxon>
        <taxon>Patella</taxon>
    </lineage>
</organism>
<feature type="chain" id="PRO_5042951379" description="EGF-like domain-containing protein" evidence="1">
    <location>
        <begin position="20"/>
        <end position="129"/>
    </location>
</feature>
<keyword evidence="3" id="KW-1185">Reference proteome</keyword>
<gene>
    <name evidence="2" type="ORF">SNE40_020755</name>
</gene>
<dbReference type="AlphaFoldDB" id="A0AAN8PBP3"/>
<keyword evidence="1" id="KW-0732">Signal</keyword>
<dbReference type="EMBL" id="JAZGQO010000015">
    <property type="protein sequence ID" value="KAK6169766.1"/>
    <property type="molecule type" value="Genomic_DNA"/>
</dbReference>
<evidence type="ECO:0000313" key="3">
    <source>
        <dbReference type="Proteomes" id="UP001347796"/>
    </source>
</evidence>
<evidence type="ECO:0000256" key="1">
    <source>
        <dbReference type="SAM" id="SignalP"/>
    </source>
</evidence>
<evidence type="ECO:0008006" key="4">
    <source>
        <dbReference type="Google" id="ProtNLM"/>
    </source>
</evidence>
<reference evidence="2 3" key="1">
    <citation type="submission" date="2024-01" db="EMBL/GenBank/DDBJ databases">
        <title>The genome of the rayed Mediterranean limpet Patella caerulea (Linnaeus, 1758).</title>
        <authorList>
            <person name="Anh-Thu Weber A."/>
            <person name="Halstead-Nussloch G."/>
        </authorList>
    </citation>
    <scope>NUCLEOTIDE SEQUENCE [LARGE SCALE GENOMIC DNA]</scope>
    <source>
        <strain evidence="2">AATW-2023a</strain>
        <tissue evidence="2">Whole specimen</tissue>
    </source>
</reference>
<feature type="signal peptide" evidence="1">
    <location>
        <begin position="1"/>
        <end position="19"/>
    </location>
</feature>
<proteinExistence type="predicted"/>
<comment type="caution">
    <text evidence="2">The sequence shown here is derived from an EMBL/GenBank/DDBJ whole genome shotgun (WGS) entry which is preliminary data.</text>
</comment>
<dbReference type="Proteomes" id="UP001347796">
    <property type="component" value="Unassembled WGS sequence"/>
</dbReference>
<protein>
    <recommendedName>
        <fullName evidence="4">EGF-like domain-containing protein</fullName>
    </recommendedName>
</protein>
<sequence length="129" mass="14354">MKLVAILGFHLTLVFVVKSLSHSYFSKSSIIINTCNSDNLIKNVTVQHRFQCSAVCSQDTDCRRYLYCKSDLSCKTYLDGTDCILSDNSGDCSCFRKDIGCIGDMCTCPLGYYGNKCENIIKGTSIEKL</sequence>
<name>A0AAN8PBP3_PATCE</name>
<evidence type="ECO:0000313" key="2">
    <source>
        <dbReference type="EMBL" id="KAK6169766.1"/>
    </source>
</evidence>
<accession>A0AAN8PBP3</accession>